<dbReference type="AlphaFoldDB" id="A0A317XDR6"/>
<gene>
    <name evidence="2" type="ORF">BO94DRAFT_17051</name>
</gene>
<dbReference type="RefSeq" id="XP_025473414.1">
    <property type="nucleotide sequence ID" value="XM_025605924.1"/>
</dbReference>
<dbReference type="Proteomes" id="UP000246702">
    <property type="component" value="Unassembled WGS sequence"/>
</dbReference>
<evidence type="ECO:0000313" key="2">
    <source>
        <dbReference type="EMBL" id="PWY96653.1"/>
    </source>
</evidence>
<accession>A0A317XDR6</accession>
<dbReference type="GeneID" id="37108067"/>
<evidence type="ECO:0000256" key="1">
    <source>
        <dbReference type="SAM" id="MobiDB-lite"/>
    </source>
</evidence>
<keyword evidence="3" id="KW-1185">Reference proteome</keyword>
<evidence type="ECO:0000313" key="3">
    <source>
        <dbReference type="Proteomes" id="UP000246702"/>
    </source>
</evidence>
<dbReference type="EMBL" id="MSFK01000001">
    <property type="protein sequence ID" value="PWY96653.1"/>
    <property type="molecule type" value="Genomic_DNA"/>
</dbReference>
<reference evidence="2 3" key="1">
    <citation type="submission" date="2016-12" db="EMBL/GenBank/DDBJ databases">
        <title>The genomes of Aspergillus section Nigri reveals drivers in fungal speciation.</title>
        <authorList>
            <consortium name="DOE Joint Genome Institute"/>
            <person name="Vesth T.C."/>
            <person name="Nybo J."/>
            <person name="Theobald S."/>
            <person name="Brandl J."/>
            <person name="Frisvad J.C."/>
            <person name="Nielsen K.F."/>
            <person name="Lyhne E.K."/>
            <person name="Kogle M.E."/>
            <person name="Kuo A."/>
            <person name="Riley R."/>
            <person name="Clum A."/>
            <person name="Nolan M."/>
            <person name="Lipzen A."/>
            <person name="Salamov A."/>
            <person name="Henrissat B."/>
            <person name="Wiebenga A."/>
            <person name="De Vries R.P."/>
            <person name="Grigoriev I.V."/>
            <person name="Mortensen U.H."/>
            <person name="Andersen M.R."/>
            <person name="Baker S.E."/>
        </authorList>
    </citation>
    <scope>NUCLEOTIDE SEQUENCE [LARGE SCALE GENOMIC DNA]</scope>
    <source>
        <strain evidence="2 3">CBS 115572</strain>
    </source>
</reference>
<dbReference type="STRING" id="1450535.A0A317XDR6"/>
<protein>
    <submittedName>
        <fullName evidence="2">Uncharacterized protein</fullName>
    </submittedName>
</protein>
<comment type="caution">
    <text evidence="2">The sequence shown here is derived from an EMBL/GenBank/DDBJ whole genome shotgun (WGS) entry which is preliminary data.</text>
</comment>
<proteinExistence type="predicted"/>
<name>A0A317XDR6_9EURO</name>
<sequence>MAMAQLMNVEDPSSQPPGASSFAESMKRLPPLHQLGEEGVIAVEILTLVATYLQWWDRKHDAHLYIRCHSERER</sequence>
<organism evidence="2 3">
    <name type="scientific">Aspergillus sclerotioniger CBS 115572</name>
    <dbReference type="NCBI Taxonomy" id="1450535"/>
    <lineage>
        <taxon>Eukaryota</taxon>
        <taxon>Fungi</taxon>
        <taxon>Dikarya</taxon>
        <taxon>Ascomycota</taxon>
        <taxon>Pezizomycotina</taxon>
        <taxon>Eurotiomycetes</taxon>
        <taxon>Eurotiomycetidae</taxon>
        <taxon>Eurotiales</taxon>
        <taxon>Aspergillaceae</taxon>
        <taxon>Aspergillus</taxon>
        <taxon>Aspergillus subgen. Circumdati</taxon>
    </lineage>
</organism>
<feature type="region of interest" description="Disordered" evidence="1">
    <location>
        <begin position="1"/>
        <end position="24"/>
    </location>
</feature>
<dbReference type="OrthoDB" id="3266505at2759"/>